<accession>A0ABU6RUJ9</accession>
<evidence type="ECO:0000256" key="3">
    <source>
        <dbReference type="ARBA" id="ARBA00022723"/>
    </source>
</evidence>
<dbReference type="InterPro" id="IPR022740">
    <property type="entry name" value="Polyphenol_oxidase_C"/>
</dbReference>
<dbReference type="Gene3D" id="1.10.1280.10">
    <property type="entry name" value="Di-copper center containing domain from catechol oxidase"/>
    <property type="match status" value="1"/>
</dbReference>
<evidence type="ECO:0000313" key="11">
    <source>
        <dbReference type="Proteomes" id="UP001341840"/>
    </source>
</evidence>
<organism evidence="10 11">
    <name type="scientific">Stylosanthes scabra</name>
    <dbReference type="NCBI Taxonomy" id="79078"/>
    <lineage>
        <taxon>Eukaryota</taxon>
        <taxon>Viridiplantae</taxon>
        <taxon>Streptophyta</taxon>
        <taxon>Embryophyta</taxon>
        <taxon>Tracheophyta</taxon>
        <taxon>Spermatophyta</taxon>
        <taxon>Magnoliopsida</taxon>
        <taxon>eudicotyledons</taxon>
        <taxon>Gunneridae</taxon>
        <taxon>Pentapetalae</taxon>
        <taxon>rosids</taxon>
        <taxon>fabids</taxon>
        <taxon>Fabales</taxon>
        <taxon>Fabaceae</taxon>
        <taxon>Papilionoideae</taxon>
        <taxon>50 kb inversion clade</taxon>
        <taxon>dalbergioids sensu lato</taxon>
        <taxon>Dalbergieae</taxon>
        <taxon>Pterocarpus clade</taxon>
        <taxon>Stylosanthes</taxon>
    </lineage>
</organism>
<dbReference type="InterPro" id="IPR002227">
    <property type="entry name" value="Tyrosinase_Cu-bd"/>
</dbReference>
<keyword evidence="6" id="KW-0186">Copper</keyword>
<comment type="similarity">
    <text evidence="2">Belongs to the tyrosinase family.</text>
</comment>
<dbReference type="Pfam" id="PF00264">
    <property type="entry name" value="Tyrosinase"/>
    <property type="match status" value="1"/>
</dbReference>
<evidence type="ECO:0000256" key="1">
    <source>
        <dbReference type="ARBA" id="ARBA00001973"/>
    </source>
</evidence>
<keyword evidence="3" id="KW-0479">Metal-binding</keyword>
<dbReference type="PIRSF" id="PIRSF000290">
    <property type="entry name" value="PPO_plant"/>
    <property type="match status" value="1"/>
</dbReference>
<keyword evidence="5" id="KW-0560">Oxidoreductase</keyword>
<proteinExistence type="inferred from homology"/>
<dbReference type="InterPro" id="IPR016213">
    <property type="entry name" value="Polyphenol_oxidase"/>
</dbReference>
<evidence type="ECO:0000256" key="2">
    <source>
        <dbReference type="ARBA" id="ARBA00009928"/>
    </source>
</evidence>
<evidence type="ECO:0000256" key="5">
    <source>
        <dbReference type="ARBA" id="ARBA00023002"/>
    </source>
</evidence>
<gene>
    <name evidence="10" type="ORF">PIB30_089609</name>
</gene>
<feature type="region of interest" description="Disordered" evidence="8">
    <location>
        <begin position="1"/>
        <end position="21"/>
    </location>
</feature>
<name>A0ABU6RUJ9_9FABA</name>
<comment type="caution">
    <text evidence="10">The sequence shown here is derived from an EMBL/GenBank/DDBJ whole genome shotgun (WGS) entry which is preliminary data.</text>
</comment>
<dbReference type="Pfam" id="PF12142">
    <property type="entry name" value="PPO1_DWL"/>
    <property type="match status" value="1"/>
</dbReference>
<dbReference type="InterPro" id="IPR050316">
    <property type="entry name" value="Tyrosinase/Hemocyanin"/>
</dbReference>
<dbReference type="EMBL" id="JASCZI010031893">
    <property type="protein sequence ID" value="MED6127604.1"/>
    <property type="molecule type" value="Genomic_DNA"/>
</dbReference>
<comment type="cofactor">
    <cofactor evidence="1">
        <name>Cu(2+)</name>
        <dbReference type="ChEBI" id="CHEBI:29036"/>
    </cofactor>
</comment>
<dbReference type="InterPro" id="IPR008922">
    <property type="entry name" value="Di-copper_centre_dom_sf"/>
</dbReference>
<evidence type="ECO:0000256" key="6">
    <source>
        <dbReference type="ARBA" id="ARBA00023008"/>
    </source>
</evidence>
<sequence length="607" mass="68290">MASLINPLPLTPSHSSTSSSSSSFCPLFKNPNYSNNNKAPKVGKPSQYHASRIFSTKSSNNNDDDNNNKFDRRNMLIGIGGLYGAAKTLISNEPLVSIAAPISPPNLSQCGPPDLPSGAKPLNCCPPVSSQITDFTLPSNPKVKVRPAAHLADPTYIRNYNEALRRMKALDPSDPRSFTQQANIHCAYCDGAYHQVGFPHLDLQVHNSWLFFPFHRWYLYFYDRILASLIKDLDPNFAIPFWNWDSPQGMPIPSMFVDPKSTLYDSFRNGNHQPPKLLDLDYNGREQNLPDQDIVDANFKIMYRQMVSSSKTPGLFFGSPYRAGEESDPGGGIIENIPHGPVHIWAGDNTQPNGEDMGSFYSAARDPLFYSHHSNLDRMWSIWKTLGGKRSEFDEEDWLETGFLFYDENKNLVRVKVKDCIDTKKLGYDYQDVEIPWLNTKPTPRRVRIKNAIKKGLHLGSVVGVARAAEEGVKFPLVLDSSVRVLVKRGKKGRSKREKEEEEEVLVVEGIEFERDMAVKFDVYVNDEDDDVESGPTKTEFAGSFVSVPHKHKHKKGKMKTQLRVGITELLEDLDAEDDEHVVVTLVPKIGKGHVTIGAVYIEFHSY</sequence>
<protein>
    <recommendedName>
        <fullName evidence="9">Tyrosinase copper-binding domain-containing protein</fullName>
    </recommendedName>
</protein>
<dbReference type="PANTHER" id="PTHR11474:SF76">
    <property type="entry name" value="SHKT DOMAIN-CONTAINING PROTEIN"/>
    <property type="match status" value="1"/>
</dbReference>
<dbReference type="Proteomes" id="UP001341840">
    <property type="component" value="Unassembled WGS sequence"/>
</dbReference>
<evidence type="ECO:0000256" key="7">
    <source>
        <dbReference type="ARBA" id="ARBA00023157"/>
    </source>
</evidence>
<evidence type="ECO:0000259" key="9">
    <source>
        <dbReference type="PROSITE" id="PS00498"/>
    </source>
</evidence>
<evidence type="ECO:0000313" key="10">
    <source>
        <dbReference type="EMBL" id="MED6127604.1"/>
    </source>
</evidence>
<dbReference type="Pfam" id="PF12143">
    <property type="entry name" value="PPO1_KFDV"/>
    <property type="match status" value="1"/>
</dbReference>
<keyword evidence="11" id="KW-1185">Reference proteome</keyword>
<dbReference type="InterPro" id="IPR022739">
    <property type="entry name" value="Polyphenol_oxidase_cen"/>
</dbReference>
<feature type="domain" description="Tyrosinase copper-binding" evidence="9">
    <location>
        <begin position="366"/>
        <end position="377"/>
    </location>
</feature>
<keyword evidence="7" id="KW-1015">Disulfide bond</keyword>
<evidence type="ECO:0000256" key="8">
    <source>
        <dbReference type="SAM" id="MobiDB-lite"/>
    </source>
</evidence>
<dbReference type="SUPFAM" id="SSF48056">
    <property type="entry name" value="Di-copper centre-containing domain"/>
    <property type="match status" value="1"/>
</dbReference>
<dbReference type="PROSITE" id="PS00498">
    <property type="entry name" value="TYROSINASE_2"/>
    <property type="match status" value="1"/>
</dbReference>
<dbReference type="PANTHER" id="PTHR11474">
    <property type="entry name" value="TYROSINASE FAMILY MEMBER"/>
    <property type="match status" value="1"/>
</dbReference>
<dbReference type="PRINTS" id="PR00092">
    <property type="entry name" value="TYROSINASE"/>
</dbReference>
<keyword evidence="4" id="KW-0883">Thioether bond</keyword>
<evidence type="ECO:0000256" key="4">
    <source>
        <dbReference type="ARBA" id="ARBA00022784"/>
    </source>
</evidence>
<reference evidence="10 11" key="1">
    <citation type="journal article" date="2023" name="Plants (Basel)">
        <title>Bridging the Gap: Combining Genomics and Transcriptomics Approaches to Understand Stylosanthes scabra, an Orphan Legume from the Brazilian Caatinga.</title>
        <authorList>
            <person name="Ferreira-Neto J.R.C."/>
            <person name="da Silva M.D."/>
            <person name="Binneck E."/>
            <person name="de Melo N.F."/>
            <person name="da Silva R.H."/>
            <person name="de Melo A.L.T.M."/>
            <person name="Pandolfi V."/>
            <person name="Bustamante F.O."/>
            <person name="Brasileiro-Vidal A.C."/>
            <person name="Benko-Iseppon A.M."/>
        </authorList>
    </citation>
    <scope>NUCLEOTIDE SEQUENCE [LARGE SCALE GENOMIC DNA]</scope>
    <source>
        <tissue evidence="10">Leaves</tissue>
    </source>
</reference>